<organism evidence="3 4">
    <name type="scientific">Emcibacter nanhaiensis</name>
    <dbReference type="NCBI Taxonomy" id="1505037"/>
    <lineage>
        <taxon>Bacteria</taxon>
        <taxon>Pseudomonadati</taxon>
        <taxon>Pseudomonadota</taxon>
        <taxon>Alphaproteobacteria</taxon>
        <taxon>Emcibacterales</taxon>
        <taxon>Emcibacteraceae</taxon>
        <taxon>Emcibacter</taxon>
    </lineage>
</organism>
<evidence type="ECO:0000256" key="2">
    <source>
        <dbReference type="SAM" id="SignalP"/>
    </source>
</evidence>
<evidence type="ECO:0008006" key="5">
    <source>
        <dbReference type="Google" id="ProtNLM"/>
    </source>
</evidence>
<keyword evidence="4" id="KW-1185">Reference proteome</keyword>
<gene>
    <name evidence="3" type="ORF">FIV46_06325</name>
</gene>
<dbReference type="Proteomes" id="UP000319148">
    <property type="component" value="Unassembled WGS sequence"/>
</dbReference>
<evidence type="ECO:0000256" key="1">
    <source>
        <dbReference type="ARBA" id="ARBA00022801"/>
    </source>
</evidence>
<accession>A0A501PQ44</accession>
<feature type="chain" id="PRO_5021443347" description="S9 family peptidase" evidence="2">
    <location>
        <begin position="20"/>
        <end position="475"/>
    </location>
</feature>
<dbReference type="EMBL" id="VFIY01000005">
    <property type="protein sequence ID" value="TPD61821.1"/>
    <property type="molecule type" value="Genomic_DNA"/>
</dbReference>
<sequence length="475" mass="54608">MRFIILILSVLTFVSPAVAEEPQTSVSAEVFGQLPRIDGVQLSPDGTRMAMLQSYKGAMTLTTTGLRQGEVGTFYTIPFKEGRYNWFRWLTNDRLAASIRFPEERLYSNTTEGRLLAFEWDASEQINLVKRQRIKGYWAATSRTWISQFQDKVVSFLPDDPDHILLALDDFDNINRPDVYKVNIHDADRSRIIRSRTNIRDWRADQKGVVRLGIGFNEKGKERIMYRKSEDDGWKTIARYDLIEDDIPFTFEEFSSDPDIIYVSKLDENGRNAYYKYDLEKEEFIDQVAGSVEGDVDSVDIDEDGNLRSYYYSGVKPVTVYTDQKRKSLAAFFEKKFPGQSSRIVSSSKDKRKYIVLVSSPRNPGDYYLLDLDKKAMNWFAEKYPGLDRSKLAPMEPVTYTARDELEIPGYLSLPVGKEPKNLPTIIMPHGGPNARDHWEFDYWVQMLTTRGYAVLQMNYRGSTGFGAGFESLGD</sequence>
<dbReference type="OrthoDB" id="1094230at2"/>
<dbReference type="SUPFAM" id="SSF53474">
    <property type="entry name" value="alpha/beta-Hydrolases"/>
    <property type="match status" value="1"/>
</dbReference>
<dbReference type="PANTHER" id="PTHR42776:SF27">
    <property type="entry name" value="DIPEPTIDYL PEPTIDASE FAMILY MEMBER 6"/>
    <property type="match status" value="1"/>
</dbReference>
<keyword evidence="1" id="KW-0378">Hydrolase</keyword>
<proteinExistence type="predicted"/>
<name>A0A501PQ44_9PROT</name>
<keyword evidence="2" id="KW-0732">Signal</keyword>
<dbReference type="Gene3D" id="3.40.50.1820">
    <property type="entry name" value="alpha/beta hydrolase"/>
    <property type="match status" value="1"/>
</dbReference>
<dbReference type="PANTHER" id="PTHR42776">
    <property type="entry name" value="SERINE PEPTIDASE S9 FAMILY MEMBER"/>
    <property type="match status" value="1"/>
</dbReference>
<dbReference type="SUPFAM" id="SSF82171">
    <property type="entry name" value="DPP6 N-terminal domain-like"/>
    <property type="match status" value="1"/>
</dbReference>
<evidence type="ECO:0000313" key="3">
    <source>
        <dbReference type="EMBL" id="TPD61821.1"/>
    </source>
</evidence>
<dbReference type="GO" id="GO:0004252">
    <property type="term" value="F:serine-type endopeptidase activity"/>
    <property type="evidence" value="ECO:0007669"/>
    <property type="project" value="TreeGrafter"/>
</dbReference>
<protein>
    <recommendedName>
        <fullName evidence="5">S9 family peptidase</fullName>
    </recommendedName>
</protein>
<dbReference type="InterPro" id="IPR029058">
    <property type="entry name" value="AB_hydrolase_fold"/>
</dbReference>
<comment type="caution">
    <text evidence="3">The sequence shown here is derived from an EMBL/GenBank/DDBJ whole genome shotgun (WGS) entry which is preliminary data.</text>
</comment>
<reference evidence="4" key="1">
    <citation type="submission" date="2019-06" db="EMBL/GenBank/DDBJ databases">
        <title>The complete genome of Emcibacter congregatus ZYLT.</title>
        <authorList>
            <person name="Zhao Z."/>
        </authorList>
    </citation>
    <scope>NUCLEOTIDE SEQUENCE [LARGE SCALE GENOMIC DNA]</scope>
    <source>
        <strain evidence="4">MCCC 1A06723</strain>
    </source>
</reference>
<dbReference type="RefSeq" id="WP_139939578.1">
    <property type="nucleotide sequence ID" value="NZ_JBHSYP010000003.1"/>
</dbReference>
<feature type="signal peptide" evidence="2">
    <location>
        <begin position="1"/>
        <end position="19"/>
    </location>
</feature>
<evidence type="ECO:0000313" key="4">
    <source>
        <dbReference type="Proteomes" id="UP000319148"/>
    </source>
</evidence>
<dbReference type="AlphaFoldDB" id="A0A501PQ44"/>